<protein>
    <submittedName>
        <fullName evidence="1">Uncharacterized protein</fullName>
    </submittedName>
</protein>
<evidence type="ECO:0000313" key="2">
    <source>
        <dbReference type="Proteomes" id="UP000274922"/>
    </source>
</evidence>
<proteinExistence type="predicted"/>
<organism evidence="1 2">
    <name type="scientific">Caulochytrium protostelioides</name>
    <dbReference type="NCBI Taxonomy" id="1555241"/>
    <lineage>
        <taxon>Eukaryota</taxon>
        <taxon>Fungi</taxon>
        <taxon>Fungi incertae sedis</taxon>
        <taxon>Chytridiomycota</taxon>
        <taxon>Chytridiomycota incertae sedis</taxon>
        <taxon>Chytridiomycetes</taxon>
        <taxon>Caulochytriales</taxon>
        <taxon>Caulochytriaceae</taxon>
        <taxon>Caulochytrium</taxon>
    </lineage>
</organism>
<dbReference type="Proteomes" id="UP000274922">
    <property type="component" value="Unassembled WGS sequence"/>
</dbReference>
<reference evidence="2" key="1">
    <citation type="journal article" date="2018" name="Nat. Microbiol.">
        <title>Leveraging single-cell genomics to expand the fungal tree of life.</title>
        <authorList>
            <person name="Ahrendt S.R."/>
            <person name="Quandt C.A."/>
            <person name="Ciobanu D."/>
            <person name="Clum A."/>
            <person name="Salamov A."/>
            <person name="Andreopoulos B."/>
            <person name="Cheng J.F."/>
            <person name="Woyke T."/>
            <person name="Pelin A."/>
            <person name="Henrissat B."/>
            <person name="Reynolds N.K."/>
            <person name="Benny G.L."/>
            <person name="Smith M.E."/>
            <person name="James T.Y."/>
            <person name="Grigoriev I.V."/>
        </authorList>
    </citation>
    <scope>NUCLEOTIDE SEQUENCE [LARGE SCALE GENOMIC DNA]</scope>
    <source>
        <strain evidence="2">ATCC 52028</strain>
    </source>
</reference>
<accession>A0A4P9X2D5</accession>
<keyword evidence="2" id="KW-1185">Reference proteome</keyword>
<evidence type="ECO:0000313" key="1">
    <source>
        <dbReference type="EMBL" id="RKO98256.1"/>
    </source>
</evidence>
<feature type="non-terminal residue" evidence="1">
    <location>
        <position position="278"/>
    </location>
</feature>
<dbReference type="EMBL" id="ML014547">
    <property type="protein sequence ID" value="RKO98256.1"/>
    <property type="molecule type" value="Genomic_DNA"/>
</dbReference>
<dbReference type="AlphaFoldDB" id="A0A4P9X2D5"/>
<gene>
    <name evidence="1" type="ORF">CXG81DRAFT_28914</name>
</gene>
<sequence length="278" mass="29223">MIQKIPEVVIPAAPSASASASASVHGAPVLATPTPPPSQLPPPADAVEAATMIRFTVLNQPDADSQASEEQDPTEVQLETILDAYHAAVGRVAAGDAGEARQILARLVRHPLLSDDALRADDAAVWSRSRRHTAYYAVHANYGRLLAADGGRSDAQALVYLAKAAAIDPDSAALRADLGRLCLRLAAACRPARPRDAAVDAVVDAHGEPDGDAAPVTADAWWSHLLRASDYFEQALDRSAALSARLPLMKQLALLRFYGGDLDGARAMLAAVHAHHPA</sequence>
<name>A0A4P9X2D5_9FUNG</name>